<feature type="compositionally biased region" description="Polar residues" evidence="1">
    <location>
        <begin position="1"/>
        <end position="19"/>
    </location>
</feature>
<reference evidence="2 3" key="1">
    <citation type="submission" date="2023-07" db="EMBL/GenBank/DDBJ databases">
        <title>Sorghum-associated microbial communities from plants grown in Nebraska, USA.</title>
        <authorList>
            <person name="Schachtman D."/>
        </authorList>
    </citation>
    <scope>NUCLEOTIDE SEQUENCE [LARGE SCALE GENOMIC DNA]</scope>
    <source>
        <strain evidence="2 3">BE167</strain>
    </source>
</reference>
<evidence type="ECO:0000313" key="3">
    <source>
        <dbReference type="Proteomes" id="UP001252243"/>
    </source>
</evidence>
<organism evidence="2 3">
    <name type="scientific">Arthrobacter ginsengisoli</name>
    <dbReference type="NCBI Taxonomy" id="1356565"/>
    <lineage>
        <taxon>Bacteria</taxon>
        <taxon>Bacillati</taxon>
        <taxon>Actinomycetota</taxon>
        <taxon>Actinomycetes</taxon>
        <taxon>Micrococcales</taxon>
        <taxon>Micrococcaceae</taxon>
        <taxon>Arthrobacter</taxon>
    </lineage>
</organism>
<dbReference type="EMBL" id="JAVDVQ010000020">
    <property type="protein sequence ID" value="MDR7084286.1"/>
    <property type="molecule type" value="Genomic_DNA"/>
</dbReference>
<keyword evidence="3" id="KW-1185">Reference proteome</keyword>
<gene>
    <name evidence="2" type="ORF">J2X01_003594</name>
</gene>
<evidence type="ECO:0000313" key="2">
    <source>
        <dbReference type="EMBL" id="MDR7084286.1"/>
    </source>
</evidence>
<protein>
    <recommendedName>
        <fullName evidence="4">SAM-dependent methyltransferase</fullName>
    </recommendedName>
</protein>
<sequence length="67" mass="7750">MSERSTWSPAPKPSFTTSSKFEEPTLESLTTWNGNQRRYEDWVLAYNDGLALAPRWFAVNHMRIVCA</sequence>
<proteinExistence type="predicted"/>
<evidence type="ECO:0000256" key="1">
    <source>
        <dbReference type="SAM" id="MobiDB-lite"/>
    </source>
</evidence>
<evidence type="ECO:0008006" key="4">
    <source>
        <dbReference type="Google" id="ProtNLM"/>
    </source>
</evidence>
<name>A0ABU1UGF9_9MICC</name>
<dbReference type="Proteomes" id="UP001252243">
    <property type="component" value="Unassembled WGS sequence"/>
</dbReference>
<comment type="caution">
    <text evidence="2">The sequence shown here is derived from an EMBL/GenBank/DDBJ whole genome shotgun (WGS) entry which is preliminary data.</text>
</comment>
<feature type="region of interest" description="Disordered" evidence="1">
    <location>
        <begin position="1"/>
        <end position="21"/>
    </location>
</feature>
<accession>A0ABU1UGF9</accession>